<evidence type="ECO:0000313" key="2">
    <source>
        <dbReference type="EMBL" id="MCG4958632.1"/>
    </source>
</evidence>
<dbReference type="InterPro" id="IPR034804">
    <property type="entry name" value="SQR/QFR_C/D"/>
</dbReference>
<comment type="caution">
    <text evidence="4">The sequence shown here is derived from an EMBL/GenBank/DDBJ whole genome shotgun (WGS) entry which is preliminary data.</text>
</comment>
<feature type="transmembrane region" description="Helical" evidence="1">
    <location>
        <begin position="12"/>
        <end position="37"/>
    </location>
</feature>
<name>A0A1Y3YEV9_9BACT</name>
<protein>
    <submittedName>
        <fullName evidence="2 4">Succinate dehydrogenase</fullName>
    </submittedName>
</protein>
<feature type="transmembrane region" description="Helical" evidence="1">
    <location>
        <begin position="205"/>
        <end position="226"/>
    </location>
</feature>
<dbReference type="Proteomes" id="UP001212263">
    <property type="component" value="Unassembled WGS sequence"/>
</dbReference>
<dbReference type="CDD" id="cd03498">
    <property type="entry name" value="SQR_TypeB_2_TM"/>
    <property type="match status" value="1"/>
</dbReference>
<feature type="transmembrane region" description="Helical" evidence="1">
    <location>
        <begin position="57"/>
        <end position="81"/>
    </location>
</feature>
<evidence type="ECO:0000313" key="3">
    <source>
        <dbReference type="EMBL" id="MDB9221862.1"/>
    </source>
</evidence>
<sequence>MSNFLTSSIGKKVIMSLSGLFLISFLCVHLALNLLLIFDNSGALFNQGAHFMATNPIIKIIEPILAIGFIIHIIWASVLTLQNQKARPVKYALRNQSQNATWASRNMYILGAMVLIFLVIHLYNFWWNIKFPSLGTPLSAITVGGVEMEDTYTLVSSLFESSIVYCLIYILGAVLVGLHITHGFWSAFQTIGFSNDIWRKRLECLAYFFAIVFAVGFSIIPLYFIAGLGN</sequence>
<accession>A0A1Y3YEV9</accession>
<gene>
    <name evidence="4" type="ORF">DXA53_01845</name>
    <name evidence="2" type="ORF">L0P03_02020</name>
    <name evidence="3" type="ORF">PN645_02440</name>
</gene>
<dbReference type="GeneID" id="61276458"/>
<dbReference type="Gene3D" id="1.20.1300.10">
    <property type="entry name" value="Fumarate reductase/succinate dehydrogenase, transmembrane subunit"/>
    <property type="match status" value="1"/>
</dbReference>
<reference evidence="4 5" key="1">
    <citation type="submission" date="2018-08" db="EMBL/GenBank/DDBJ databases">
        <title>A genome reference for cultivated species of the human gut microbiota.</title>
        <authorList>
            <person name="Zou Y."/>
            <person name="Xue W."/>
            <person name="Luo G."/>
        </authorList>
    </citation>
    <scope>NUCLEOTIDE SEQUENCE [LARGE SCALE GENOMIC DNA]</scope>
    <source>
        <strain evidence="4 5">OF03-11</strain>
    </source>
</reference>
<dbReference type="NCBIfam" id="TIGR02046">
    <property type="entry name" value="sdhC_b558_fam"/>
    <property type="match status" value="1"/>
</dbReference>
<feature type="transmembrane region" description="Helical" evidence="1">
    <location>
        <begin position="162"/>
        <end position="185"/>
    </location>
</feature>
<dbReference type="EMBL" id="JAKNDN010000003">
    <property type="protein sequence ID" value="MCG4958632.1"/>
    <property type="molecule type" value="Genomic_DNA"/>
</dbReference>
<dbReference type="GO" id="GO:0016020">
    <property type="term" value="C:membrane"/>
    <property type="evidence" value="ECO:0007669"/>
    <property type="project" value="InterPro"/>
</dbReference>
<dbReference type="Proteomes" id="UP000284434">
    <property type="component" value="Unassembled WGS sequence"/>
</dbReference>
<dbReference type="SUPFAM" id="SSF81343">
    <property type="entry name" value="Fumarate reductase respiratory complex transmembrane subunits"/>
    <property type="match status" value="1"/>
</dbReference>
<dbReference type="RefSeq" id="WP_013613384.1">
    <property type="nucleotide sequence ID" value="NZ_BAABYK010000001.1"/>
</dbReference>
<keyword evidence="1" id="KW-0472">Membrane</keyword>
<evidence type="ECO:0000313" key="4">
    <source>
        <dbReference type="EMBL" id="RGY09550.1"/>
    </source>
</evidence>
<evidence type="ECO:0000313" key="5">
    <source>
        <dbReference type="Proteomes" id="UP000284434"/>
    </source>
</evidence>
<reference evidence="2" key="2">
    <citation type="submission" date="2022-01" db="EMBL/GenBank/DDBJ databases">
        <title>Collection of gut derived symbiotic bacterial strains cultured from healthy donors.</title>
        <authorList>
            <person name="Lin H."/>
            <person name="Kohout C."/>
            <person name="Waligurski E."/>
            <person name="Pamer E.G."/>
        </authorList>
    </citation>
    <scope>NUCLEOTIDE SEQUENCE</scope>
    <source>
        <strain evidence="2">DFI.1.149</strain>
    </source>
</reference>
<evidence type="ECO:0000256" key="1">
    <source>
        <dbReference type="SAM" id="Phobius"/>
    </source>
</evidence>
<dbReference type="EMBL" id="QSCO01000002">
    <property type="protein sequence ID" value="RGY09550.1"/>
    <property type="molecule type" value="Genomic_DNA"/>
</dbReference>
<feature type="transmembrane region" description="Helical" evidence="1">
    <location>
        <begin position="107"/>
        <end position="127"/>
    </location>
</feature>
<dbReference type="AlphaFoldDB" id="A0A1Y3YEV9"/>
<reference evidence="3" key="3">
    <citation type="submission" date="2023-01" db="EMBL/GenBank/DDBJ databases">
        <title>Human gut microbiome strain richness.</title>
        <authorList>
            <person name="Chen-Liaw A."/>
        </authorList>
    </citation>
    <scope>NUCLEOTIDE SEQUENCE</scope>
    <source>
        <strain evidence="3">RTP21484st1_B7_RTP21484_190118</strain>
    </source>
</reference>
<keyword evidence="1" id="KW-1133">Transmembrane helix</keyword>
<dbReference type="InterPro" id="IPR011138">
    <property type="entry name" value="Cytochrome_b-558"/>
</dbReference>
<keyword evidence="1" id="KW-0812">Transmembrane</keyword>
<organism evidence="4 5">
    <name type="scientific">Odoribacter splanchnicus</name>
    <dbReference type="NCBI Taxonomy" id="28118"/>
    <lineage>
        <taxon>Bacteria</taxon>
        <taxon>Pseudomonadati</taxon>
        <taxon>Bacteroidota</taxon>
        <taxon>Bacteroidia</taxon>
        <taxon>Bacteroidales</taxon>
        <taxon>Odoribacteraceae</taxon>
        <taxon>Odoribacter</taxon>
    </lineage>
</organism>
<dbReference type="EMBL" id="JAQMRD010000002">
    <property type="protein sequence ID" value="MDB9221862.1"/>
    <property type="molecule type" value="Genomic_DNA"/>
</dbReference>
<dbReference type="OMA" id="LHFYDFW"/>
<dbReference type="Proteomes" id="UP001199750">
    <property type="component" value="Unassembled WGS sequence"/>
</dbReference>
<proteinExistence type="predicted"/>